<comment type="caution">
    <text evidence="15">The sequence shown here is derived from an EMBL/GenBank/DDBJ whole genome shotgun (WGS) entry which is preliminary data.</text>
</comment>
<feature type="domain" description="ABC transporter" evidence="14">
    <location>
        <begin position="283"/>
        <end position="500"/>
    </location>
</feature>
<evidence type="ECO:0000256" key="5">
    <source>
        <dbReference type="ARBA" id="ARBA00022737"/>
    </source>
</evidence>
<dbReference type="GO" id="GO:0005524">
    <property type="term" value="F:ATP binding"/>
    <property type="evidence" value="ECO:0007669"/>
    <property type="project" value="UniProtKB-KW"/>
</dbReference>
<dbReference type="GO" id="GO:0003677">
    <property type="term" value="F:DNA binding"/>
    <property type="evidence" value="ECO:0007669"/>
    <property type="project" value="InterPro"/>
</dbReference>
<keyword evidence="6" id="KW-0547">Nucleotide-binding</keyword>
<dbReference type="PANTHER" id="PTHR42855:SF1">
    <property type="entry name" value="ABC TRANSPORTER DOMAIN-CONTAINING PROTEIN"/>
    <property type="match status" value="1"/>
</dbReference>
<dbReference type="PROSITE" id="PS50893">
    <property type="entry name" value="ABC_TRANSPORTER_2"/>
    <property type="match status" value="2"/>
</dbReference>
<evidence type="ECO:0000256" key="2">
    <source>
        <dbReference type="ARBA" id="ARBA00022490"/>
    </source>
</evidence>
<accession>A0A926DZ65</accession>
<dbReference type="InterPro" id="IPR017871">
    <property type="entry name" value="ABC_transporter-like_CS"/>
</dbReference>
<keyword evidence="7" id="KW-0378">Hydrolase</keyword>
<dbReference type="Pfam" id="PF12848">
    <property type="entry name" value="ABC_tran_Xtn"/>
    <property type="match status" value="1"/>
</dbReference>
<dbReference type="GO" id="GO:0016887">
    <property type="term" value="F:ATP hydrolysis activity"/>
    <property type="evidence" value="ECO:0007669"/>
    <property type="project" value="InterPro"/>
</dbReference>
<feature type="compositionally biased region" description="Basic and acidic residues" evidence="13">
    <location>
        <begin position="494"/>
        <end position="513"/>
    </location>
</feature>
<dbReference type="InterPro" id="IPR051309">
    <property type="entry name" value="ABCF_ATPase"/>
</dbReference>
<dbReference type="GO" id="GO:0019843">
    <property type="term" value="F:rRNA binding"/>
    <property type="evidence" value="ECO:0007669"/>
    <property type="project" value="UniProtKB-KW"/>
</dbReference>
<dbReference type="InterPro" id="IPR032524">
    <property type="entry name" value="ABC_tran_C"/>
</dbReference>
<name>A0A926DZ65_9FIRM</name>
<keyword evidence="4" id="KW-0699">rRNA-binding</keyword>
<dbReference type="InterPro" id="IPR003593">
    <property type="entry name" value="AAA+_ATPase"/>
</dbReference>
<evidence type="ECO:0000256" key="3">
    <source>
        <dbReference type="ARBA" id="ARBA00022555"/>
    </source>
</evidence>
<evidence type="ECO:0000256" key="1">
    <source>
        <dbReference type="ARBA" id="ARBA00005868"/>
    </source>
</evidence>
<dbReference type="SUPFAM" id="SSF52540">
    <property type="entry name" value="P-loop containing nucleoside triphosphate hydrolases"/>
    <property type="match status" value="2"/>
</dbReference>
<dbReference type="SMART" id="SM00382">
    <property type="entry name" value="AAA"/>
    <property type="match status" value="2"/>
</dbReference>
<proteinExistence type="inferred from homology"/>
<dbReference type="Gene3D" id="3.40.50.300">
    <property type="entry name" value="P-loop containing nucleotide triphosphate hydrolases"/>
    <property type="match status" value="2"/>
</dbReference>
<evidence type="ECO:0000256" key="11">
    <source>
        <dbReference type="ARBA" id="ARBA00022917"/>
    </source>
</evidence>
<dbReference type="FunFam" id="3.40.50.300:FF:000011">
    <property type="entry name" value="Putative ABC transporter ATP-binding component"/>
    <property type="match status" value="1"/>
</dbReference>
<dbReference type="RefSeq" id="WP_249282045.1">
    <property type="nucleotide sequence ID" value="NZ_JACRST010000002.1"/>
</dbReference>
<dbReference type="InterPro" id="IPR032781">
    <property type="entry name" value="ABC_tran_Xtn"/>
</dbReference>
<keyword evidence="10" id="KW-0694">RNA-binding</keyword>
<dbReference type="PROSITE" id="PS00211">
    <property type="entry name" value="ABC_TRANSPORTER_1"/>
    <property type="match status" value="2"/>
</dbReference>
<evidence type="ECO:0000256" key="12">
    <source>
        <dbReference type="SAM" id="Coils"/>
    </source>
</evidence>
<comment type="similarity">
    <text evidence="1">Belongs to the ABC transporter superfamily. ABCF family. Translational throttle EttA subfamily.</text>
</comment>
<keyword evidence="16" id="KW-1185">Reference proteome</keyword>
<dbReference type="InterPro" id="IPR027417">
    <property type="entry name" value="P-loop_NTPase"/>
</dbReference>
<evidence type="ECO:0000256" key="4">
    <source>
        <dbReference type="ARBA" id="ARBA00022730"/>
    </source>
</evidence>
<organism evidence="15 16">
    <name type="scientific">Ligaoa zhengdingensis</name>
    <dbReference type="NCBI Taxonomy" id="2763658"/>
    <lineage>
        <taxon>Bacteria</taxon>
        <taxon>Bacillati</taxon>
        <taxon>Bacillota</taxon>
        <taxon>Clostridia</taxon>
        <taxon>Eubacteriales</taxon>
        <taxon>Oscillospiraceae</taxon>
        <taxon>Ligaoa</taxon>
    </lineage>
</organism>
<dbReference type="EMBL" id="JACRST010000002">
    <property type="protein sequence ID" value="MBC8545895.1"/>
    <property type="molecule type" value="Genomic_DNA"/>
</dbReference>
<evidence type="ECO:0000256" key="9">
    <source>
        <dbReference type="ARBA" id="ARBA00022845"/>
    </source>
</evidence>
<evidence type="ECO:0000313" key="15">
    <source>
        <dbReference type="EMBL" id="MBC8545895.1"/>
    </source>
</evidence>
<evidence type="ECO:0000256" key="6">
    <source>
        <dbReference type="ARBA" id="ARBA00022741"/>
    </source>
</evidence>
<dbReference type="Gene3D" id="1.10.287.380">
    <property type="entry name" value="Valyl-tRNA synthetase, C-terminal domain"/>
    <property type="match status" value="1"/>
</dbReference>
<feature type="region of interest" description="Disordered" evidence="13">
    <location>
        <begin position="493"/>
        <end position="513"/>
    </location>
</feature>
<keyword evidence="9" id="KW-0810">Translation regulation</keyword>
<dbReference type="Pfam" id="PF16326">
    <property type="entry name" value="ABC_tran_CTD"/>
    <property type="match status" value="1"/>
</dbReference>
<dbReference type="FunFam" id="3.40.50.300:FF:000183">
    <property type="entry name" value="ABC transporter ATP-binding protein yjjK"/>
    <property type="match status" value="1"/>
</dbReference>
<feature type="coiled-coil region" evidence="12">
    <location>
        <begin position="530"/>
        <end position="581"/>
    </location>
</feature>
<dbReference type="Proteomes" id="UP000653127">
    <property type="component" value="Unassembled WGS sequence"/>
</dbReference>
<dbReference type="GO" id="GO:0006412">
    <property type="term" value="P:translation"/>
    <property type="evidence" value="ECO:0007669"/>
    <property type="project" value="UniProtKB-KW"/>
</dbReference>
<dbReference type="GO" id="GO:0000049">
    <property type="term" value="F:tRNA binding"/>
    <property type="evidence" value="ECO:0007669"/>
    <property type="project" value="UniProtKB-KW"/>
</dbReference>
<evidence type="ECO:0000256" key="8">
    <source>
        <dbReference type="ARBA" id="ARBA00022840"/>
    </source>
</evidence>
<dbReference type="CDD" id="cd03221">
    <property type="entry name" value="ABCF_EF-3"/>
    <property type="match status" value="2"/>
</dbReference>
<protein>
    <submittedName>
        <fullName evidence="15">ABC-F family ATP-binding cassette domain-containing protein</fullName>
    </submittedName>
</protein>
<keyword evidence="12" id="KW-0175">Coiled coil</keyword>
<keyword evidence="5" id="KW-0677">Repeat</keyword>
<reference evidence="15" key="1">
    <citation type="submission" date="2020-08" db="EMBL/GenBank/DDBJ databases">
        <title>Genome public.</title>
        <authorList>
            <person name="Liu C."/>
            <person name="Sun Q."/>
        </authorList>
    </citation>
    <scope>NUCLEOTIDE SEQUENCE</scope>
    <source>
        <strain evidence="15">NSJ-31</strain>
    </source>
</reference>
<evidence type="ECO:0000259" key="14">
    <source>
        <dbReference type="PROSITE" id="PS50893"/>
    </source>
</evidence>
<gene>
    <name evidence="15" type="ORF">H8711_02935</name>
</gene>
<dbReference type="InterPro" id="IPR003439">
    <property type="entry name" value="ABC_transporter-like_ATP-bd"/>
</dbReference>
<evidence type="ECO:0000256" key="10">
    <source>
        <dbReference type="ARBA" id="ARBA00022884"/>
    </source>
</evidence>
<evidence type="ECO:0000256" key="13">
    <source>
        <dbReference type="SAM" id="MobiDB-lite"/>
    </source>
</evidence>
<keyword evidence="11" id="KW-0648">Protein biosynthesis</keyword>
<sequence>MLLLNAEKLSKSYTEKELLRDVSLSIGEGDKLGLIGINGTGKTTLLRVLAGVEPPDSGSIAKAGGVRVGYLPQNPIFDGERTVLEQALTGVDGQQRDSKEYECRAILTRLGITDFEQPVSQLSGGQKRRVALASVLVSPVELLILDEPTNHIDNEMVEWLEGYLARYSGALLMVTHDRYFLDRVTNTILELQGGRLYRYEGANYSKYLERKAEREEMAAASERKRQALLRKELAWIQRGARARSTKQQFRVNRFAELSAQKVDFTEDKMEISALSSRLGKQIVEIRDVSKAYGGRTLIDHFSYNLLRDDRVGIIGPNGCGKSTLLRMIGGRLAPDSGSVVHGETVRIGYFSQECEELDPAQRPIDYIKNICTEVETPEGTLTAAQMMEKFLFDGNLQYTTIGRLSGGERRRLFLLGILMQAPNVLLLDEPTNDLDIQTLTILEDYLERFSGAVVVVSHDRYFLDKVAGRIFSFEPDGDILGTMGGYTDYLAQRPRREAKSEKPASDKPSSETWKRKSTKLKFTFKEQREYEQIDGLIAELEKRIAGTEREIAAAASDFERLQALLAQKEELEAQLAQQMDRWVYLSDLAQRIAEQEKGEA</sequence>
<dbReference type="InterPro" id="IPR037118">
    <property type="entry name" value="Val-tRNA_synth_C_sf"/>
</dbReference>
<dbReference type="Pfam" id="PF00005">
    <property type="entry name" value="ABC_tran"/>
    <property type="match status" value="2"/>
</dbReference>
<dbReference type="GO" id="GO:0006417">
    <property type="term" value="P:regulation of translation"/>
    <property type="evidence" value="ECO:0007669"/>
    <property type="project" value="UniProtKB-KW"/>
</dbReference>
<dbReference type="AlphaFoldDB" id="A0A926DZ65"/>
<feature type="domain" description="ABC transporter" evidence="14">
    <location>
        <begin position="4"/>
        <end position="218"/>
    </location>
</feature>
<keyword evidence="3" id="KW-0820">tRNA-binding</keyword>
<dbReference type="PANTHER" id="PTHR42855">
    <property type="entry name" value="ABC TRANSPORTER ATP-BINDING SUBUNIT"/>
    <property type="match status" value="1"/>
</dbReference>
<keyword evidence="8 15" id="KW-0067">ATP-binding</keyword>
<evidence type="ECO:0000256" key="7">
    <source>
        <dbReference type="ARBA" id="ARBA00022801"/>
    </source>
</evidence>
<keyword evidence="2" id="KW-0963">Cytoplasm</keyword>
<evidence type="ECO:0000313" key="16">
    <source>
        <dbReference type="Proteomes" id="UP000653127"/>
    </source>
</evidence>